<sequence>MLFELSEFLNINLFGYLSVRAGLAFMLAFILMLFIMPKYLSWAISQNANQPISKYIPAHASKQKTPTMGGAIFLLSTVIASLITVDLSNPYIWGGLVTLIGFGLVGFQDDLGKVLSGDNLKGLTARGKIISQALIATFATVIFI</sequence>
<keyword evidence="3 6" id="KW-0812">Transmembrane</keyword>
<evidence type="ECO:0000256" key="3">
    <source>
        <dbReference type="ARBA" id="ARBA00022692"/>
    </source>
</evidence>
<proteinExistence type="predicted"/>
<dbReference type="GO" id="GO:0044038">
    <property type="term" value="P:cell wall macromolecule biosynthetic process"/>
    <property type="evidence" value="ECO:0007669"/>
    <property type="project" value="TreeGrafter"/>
</dbReference>
<dbReference type="PROSITE" id="PS01347">
    <property type="entry name" value="MRAY_1"/>
    <property type="match status" value="1"/>
</dbReference>
<dbReference type="EMBL" id="FPHM01000125">
    <property type="protein sequence ID" value="SFV68662.1"/>
    <property type="molecule type" value="Genomic_DNA"/>
</dbReference>
<organism evidence="7">
    <name type="scientific">hydrothermal vent metagenome</name>
    <dbReference type="NCBI Taxonomy" id="652676"/>
    <lineage>
        <taxon>unclassified sequences</taxon>
        <taxon>metagenomes</taxon>
        <taxon>ecological metagenomes</taxon>
    </lineage>
</organism>
<dbReference type="PANTHER" id="PTHR22926">
    <property type="entry name" value="PHOSPHO-N-ACETYLMURAMOYL-PENTAPEPTIDE-TRANSFERASE"/>
    <property type="match status" value="1"/>
</dbReference>
<dbReference type="GO" id="GO:0005886">
    <property type="term" value="C:plasma membrane"/>
    <property type="evidence" value="ECO:0007669"/>
    <property type="project" value="TreeGrafter"/>
</dbReference>
<name>A0A1W1CSI4_9ZZZZ</name>
<dbReference type="GO" id="GO:0071555">
    <property type="term" value="P:cell wall organization"/>
    <property type="evidence" value="ECO:0007669"/>
    <property type="project" value="TreeGrafter"/>
</dbReference>
<feature type="transmembrane region" description="Helical" evidence="6">
    <location>
        <begin position="91"/>
        <end position="107"/>
    </location>
</feature>
<feature type="transmembrane region" description="Helical" evidence="6">
    <location>
        <begin position="13"/>
        <end position="35"/>
    </location>
</feature>
<reference evidence="7" key="1">
    <citation type="submission" date="2016-10" db="EMBL/GenBank/DDBJ databases">
        <authorList>
            <person name="de Groot N.N."/>
        </authorList>
    </citation>
    <scope>NUCLEOTIDE SEQUENCE</scope>
</reference>
<comment type="subcellular location">
    <subcellularLocation>
        <location evidence="1">Membrane</location>
        <topology evidence="1">Multi-pass membrane protein</topology>
    </subcellularLocation>
</comment>
<evidence type="ECO:0000256" key="5">
    <source>
        <dbReference type="ARBA" id="ARBA00023136"/>
    </source>
</evidence>
<feature type="transmembrane region" description="Helical" evidence="6">
    <location>
        <begin position="67"/>
        <end position="85"/>
    </location>
</feature>
<dbReference type="PANTHER" id="PTHR22926:SF5">
    <property type="entry name" value="PHOSPHO-N-ACETYLMURAMOYL-PENTAPEPTIDE-TRANSFERASE HOMOLOG"/>
    <property type="match status" value="1"/>
</dbReference>
<evidence type="ECO:0000313" key="7">
    <source>
        <dbReference type="EMBL" id="SFV68662.1"/>
    </source>
</evidence>
<dbReference type="InterPro" id="IPR018480">
    <property type="entry name" value="PNAcMuramoyl-5peptid_Trfase_CS"/>
</dbReference>
<protein>
    <submittedName>
        <fullName evidence="7">Phospho-N-acetylmuramoyl-pentapeptide-transferase</fullName>
        <ecNumber evidence="7">2.7.8.13</ecNumber>
    </submittedName>
</protein>
<evidence type="ECO:0000256" key="6">
    <source>
        <dbReference type="SAM" id="Phobius"/>
    </source>
</evidence>
<keyword evidence="4 6" id="KW-1133">Transmembrane helix</keyword>
<dbReference type="Pfam" id="PF10555">
    <property type="entry name" value="MraY_sig1"/>
    <property type="match status" value="1"/>
</dbReference>
<evidence type="ECO:0000256" key="4">
    <source>
        <dbReference type="ARBA" id="ARBA00022989"/>
    </source>
</evidence>
<accession>A0A1W1CSI4</accession>
<evidence type="ECO:0000256" key="2">
    <source>
        <dbReference type="ARBA" id="ARBA00022679"/>
    </source>
</evidence>
<dbReference type="GO" id="GO:0008963">
    <property type="term" value="F:phospho-N-acetylmuramoyl-pentapeptide-transferase activity"/>
    <property type="evidence" value="ECO:0007669"/>
    <property type="project" value="TreeGrafter"/>
</dbReference>
<dbReference type="EC" id="2.7.8.13" evidence="7"/>
<keyword evidence="5 6" id="KW-0472">Membrane</keyword>
<evidence type="ECO:0000256" key="1">
    <source>
        <dbReference type="ARBA" id="ARBA00004141"/>
    </source>
</evidence>
<gene>
    <name evidence="7" type="ORF">MNB_SV-13-675</name>
</gene>
<dbReference type="InterPro" id="IPR000715">
    <property type="entry name" value="Glycosyl_transferase_4"/>
</dbReference>
<keyword evidence="2 7" id="KW-0808">Transferase</keyword>
<dbReference type="AlphaFoldDB" id="A0A1W1CSI4"/>